<evidence type="ECO:0000256" key="2">
    <source>
        <dbReference type="ARBA" id="ARBA00009976"/>
    </source>
</evidence>
<feature type="transmembrane region" description="Helical" evidence="7">
    <location>
        <begin position="302"/>
        <end position="320"/>
    </location>
</feature>
<evidence type="ECO:0000313" key="8">
    <source>
        <dbReference type="EMBL" id="KAJ8919516.1"/>
    </source>
</evidence>
<dbReference type="PIRSF" id="PIRSF005799">
    <property type="entry name" value="UDP-gal_transpt"/>
    <property type="match status" value="1"/>
</dbReference>
<reference evidence="8 9" key="1">
    <citation type="journal article" date="2023" name="Insect Mol. Biol.">
        <title>Genome sequencing provides insights into the evolution of gene families encoding plant cell wall-degrading enzymes in longhorned beetles.</title>
        <authorList>
            <person name="Shin N.R."/>
            <person name="Okamura Y."/>
            <person name="Kirsch R."/>
            <person name="Pauchet Y."/>
        </authorList>
    </citation>
    <scope>NUCLEOTIDE SEQUENCE [LARGE SCALE GENOMIC DNA]</scope>
    <source>
        <strain evidence="8">EAD_L_NR</strain>
    </source>
</reference>
<evidence type="ECO:0000256" key="3">
    <source>
        <dbReference type="ARBA" id="ARBA00022597"/>
    </source>
</evidence>
<keyword evidence="3" id="KW-0762">Sugar transport</keyword>
<keyword evidence="3" id="KW-0813">Transport</keyword>
<feature type="transmembrane region" description="Helical" evidence="7">
    <location>
        <begin position="12"/>
        <end position="32"/>
    </location>
</feature>
<keyword evidence="9" id="KW-1185">Reference proteome</keyword>
<dbReference type="Proteomes" id="UP001159042">
    <property type="component" value="Unassembled WGS sequence"/>
</dbReference>
<evidence type="ECO:0000256" key="6">
    <source>
        <dbReference type="ARBA" id="ARBA00023136"/>
    </source>
</evidence>
<dbReference type="GO" id="GO:0000139">
    <property type="term" value="C:Golgi membrane"/>
    <property type="evidence" value="ECO:0007669"/>
    <property type="project" value="InterPro"/>
</dbReference>
<feature type="transmembrane region" description="Helical" evidence="7">
    <location>
        <begin position="179"/>
        <end position="197"/>
    </location>
</feature>
<dbReference type="Pfam" id="PF04142">
    <property type="entry name" value="Nuc_sug_transp"/>
    <property type="match status" value="1"/>
</dbReference>
<feature type="transmembrane region" description="Helical" evidence="7">
    <location>
        <begin position="218"/>
        <end position="242"/>
    </location>
</feature>
<keyword evidence="4 7" id="KW-0812">Transmembrane</keyword>
<evidence type="ECO:0008006" key="10">
    <source>
        <dbReference type="Google" id="ProtNLM"/>
    </source>
</evidence>
<gene>
    <name evidence="8" type="ORF">NQ315_002137</name>
</gene>
<dbReference type="GO" id="GO:0015165">
    <property type="term" value="F:pyrimidine nucleotide-sugar transmembrane transporter activity"/>
    <property type="evidence" value="ECO:0007669"/>
    <property type="project" value="InterPro"/>
</dbReference>
<comment type="similarity">
    <text evidence="2">Belongs to the nucleotide-sugar transporter family. SLC35A subfamily.</text>
</comment>
<feature type="transmembrane region" description="Helical" evidence="7">
    <location>
        <begin position="112"/>
        <end position="133"/>
    </location>
</feature>
<evidence type="ECO:0000256" key="5">
    <source>
        <dbReference type="ARBA" id="ARBA00022989"/>
    </source>
</evidence>
<keyword evidence="5 7" id="KW-1133">Transmembrane helix</keyword>
<keyword evidence="6 7" id="KW-0472">Membrane</keyword>
<organism evidence="8 9">
    <name type="scientific">Exocentrus adspersus</name>
    <dbReference type="NCBI Taxonomy" id="1586481"/>
    <lineage>
        <taxon>Eukaryota</taxon>
        <taxon>Metazoa</taxon>
        <taxon>Ecdysozoa</taxon>
        <taxon>Arthropoda</taxon>
        <taxon>Hexapoda</taxon>
        <taxon>Insecta</taxon>
        <taxon>Pterygota</taxon>
        <taxon>Neoptera</taxon>
        <taxon>Endopterygota</taxon>
        <taxon>Coleoptera</taxon>
        <taxon>Polyphaga</taxon>
        <taxon>Cucujiformia</taxon>
        <taxon>Chrysomeloidea</taxon>
        <taxon>Cerambycidae</taxon>
        <taxon>Lamiinae</taxon>
        <taxon>Acanthocinini</taxon>
        <taxon>Exocentrus</taxon>
    </lineage>
</organism>
<feature type="transmembrane region" description="Helical" evidence="7">
    <location>
        <begin position="85"/>
        <end position="106"/>
    </location>
</feature>
<dbReference type="AlphaFoldDB" id="A0AAV8VYP3"/>
<dbReference type="SUPFAM" id="SSF103481">
    <property type="entry name" value="Multidrug resistance efflux transporter EmrE"/>
    <property type="match status" value="1"/>
</dbReference>
<sequence length="346" mass="39103">MTVSWKELFPSKLSLIIFVAYILLFVSQGVLVTASQKSDNDYDYNIVTVVLLTEVLKLVISSLLYCREHKPKELVLDVVKNRKVLVLYFVPAFLYCLYNNLAFINLSSFDPTTYYLLLQFRVVVTGVLFQIIFKKTLSKKQWISLFILTCGCMLKQVNFTKTEPDSTPNTKSTSVKFGLSAVFILVQIICSCLAGVYNEYLLKKQGADINIFVQNVFMYLDSIICNVLLLSVTGDILSAFIYENIVKVFHYKVLVVMFNNAAIGIVTSFFLKTLNSILKTFASALELVLTAVFSYVFFSIPIYLNTVLAIVTVMFAIYLYSQNPVQNTAKAGRGVEQEGLLKEEEV</sequence>
<name>A0AAV8VYP3_9CUCU</name>
<comment type="caution">
    <text evidence="8">The sequence shown here is derived from an EMBL/GenBank/DDBJ whole genome shotgun (WGS) entry which is preliminary data.</text>
</comment>
<feature type="transmembrane region" description="Helical" evidence="7">
    <location>
        <begin position="248"/>
        <end position="271"/>
    </location>
</feature>
<dbReference type="InterPro" id="IPR037185">
    <property type="entry name" value="EmrE-like"/>
</dbReference>
<proteinExistence type="inferred from homology"/>
<dbReference type="EMBL" id="JANEYG010000017">
    <property type="protein sequence ID" value="KAJ8919516.1"/>
    <property type="molecule type" value="Genomic_DNA"/>
</dbReference>
<evidence type="ECO:0000256" key="7">
    <source>
        <dbReference type="SAM" id="Phobius"/>
    </source>
</evidence>
<evidence type="ECO:0000256" key="4">
    <source>
        <dbReference type="ARBA" id="ARBA00022692"/>
    </source>
</evidence>
<evidence type="ECO:0000313" key="9">
    <source>
        <dbReference type="Proteomes" id="UP001159042"/>
    </source>
</evidence>
<dbReference type="PANTHER" id="PTHR10231">
    <property type="entry name" value="NUCLEOTIDE-SUGAR TRANSMEMBRANE TRANSPORTER"/>
    <property type="match status" value="1"/>
</dbReference>
<feature type="transmembrane region" description="Helical" evidence="7">
    <location>
        <begin position="44"/>
        <end position="65"/>
    </location>
</feature>
<comment type="subcellular location">
    <subcellularLocation>
        <location evidence="1">Membrane</location>
        <topology evidence="1">Multi-pass membrane protein</topology>
    </subcellularLocation>
</comment>
<accession>A0AAV8VYP3</accession>
<protein>
    <recommendedName>
        <fullName evidence="10">CMP-sialic acid transporter</fullName>
    </recommendedName>
</protein>
<dbReference type="InterPro" id="IPR007271">
    <property type="entry name" value="Nuc_sug_transpt"/>
</dbReference>
<evidence type="ECO:0000256" key="1">
    <source>
        <dbReference type="ARBA" id="ARBA00004141"/>
    </source>
</evidence>